<feature type="repeat" description="ANK" evidence="3">
    <location>
        <begin position="272"/>
        <end position="304"/>
    </location>
</feature>
<dbReference type="STRING" id="1855912.LuPra_01022"/>
<dbReference type="SMART" id="SM00248">
    <property type="entry name" value="ANK"/>
    <property type="match status" value="9"/>
</dbReference>
<dbReference type="Gene3D" id="1.25.40.20">
    <property type="entry name" value="Ankyrin repeat-containing domain"/>
    <property type="match status" value="4"/>
</dbReference>
<feature type="repeat" description="ANK" evidence="3">
    <location>
        <begin position="62"/>
        <end position="94"/>
    </location>
</feature>
<feature type="repeat" description="ANK" evidence="3">
    <location>
        <begin position="464"/>
        <end position="496"/>
    </location>
</feature>
<dbReference type="EMBL" id="CP015136">
    <property type="protein sequence ID" value="AMY07841.1"/>
    <property type="molecule type" value="Genomic_DNA"/>
</dbReference>
<reference evidence="4 5" key="1">
    <citation type="journal article" date="2016" name="Genome Announc.">
        <title>First Complete Genome Sequence of a Subdivision 6 Acidobacterium Strain.</title>
        <authorList>
            <person name="Huang S."/>
            <person name="Vieira S."/>
            <person name="Bunk B."/>
            <person name="Riedel T."/>
            <person name="Sproer C."/>
            <person name="Overmann J."/>
        </authorList>
    </citation>
    <scope>NUCLEOTIDE SEQUENCE [LARGE SCALE GENOMIC DNA]</scope>
    <source>
        <strain evidence="5">DSM 100886 HEG_-6_39</strain>
    </source>
</reference>
<keyword evidence="1" id="KW-0677">Repeat</keyword>
<accession>A0A143PH41</accession>
<evidence type="ECO:0000256" key="3">
    <source>
        <dbReference type="PROSITE-ProRule" id="PRU00023"/>
    </source>
</evidence>
<evidence type="ECO:0000256" key="1">
    <source>
        <dbReference type="ARBA" id="ARBA00022737"/>
    </source>
</evidence>
<proteinExistence type="predicted"/>
<keyword evidence="2 3" id="KW-0040">ANK repeat</keyword>
<evidence type="ECO:0000313" key="4">
    <source>
        <dbReference type="EMBL" id="AMY07841.1"/>
    </source>
</evidence>
<dbReference type="PROSITE" id="PS50297">
    <property type="entry name" value="ANK_REP_REGION"/>
    <property type="match status" value="4"/>
</dbReference>
<dbReference type="SUPFAM" id="SSF48403">
    <property type="entry name" value="Ankyrin repeat"/>
    <property type="match status" value="1"/>
</dbReference>
<dbReference type="KEGG" id="abac:LuPra_01022"/>
<dbReference type="PROSITE" id="PS50088">
    <property type="entry name" value="ANK_REPEAT"/>
    <property type="match status" value="5"/>
</dbReference>
<reference evidence="5" key="2">
    <citation type="submission" date="2016-04" db="EMBL/GenBank/DDBJ databases">
        <title>First Complete Genome Sequence of a Subdivision 6 Acidobacterium.</title>
        <authorList>
            <person name="Huang S."/>
            <person name="Vieira S."/>
            <person name="Bunk B."/>
            <person name="Riedel T."/>
            <person name="Sproeer C."/>
            <person name="Overmann J."/>
        </authorList>
    </citation>
    <scope>NUCLEOTIDE SEQUENCE [LARGE SCALE GENOMIC DNA]</scope>
    <source>
        <strain evidence="5">DSM 100886 HEG_-6_39</strain>
    </source>
</reference>
<dbReference type="Pfam" id="PF12796">
    <property type="entry name" value="Ank_2"/>
    <property type="match status" value="3"/>
</dbReference>
<dbReference type="Proteomes" id="UP000076079">
    <property type="component" value="Chromosome"/>
</dbReference>
<keyword evidence="5" id="KW-1185">Reference proteome</keyword>
<dbReference type="PANTHER" id="PTHR24126:SF14">
    <property type="entry name" value="ANK_REP_REGION DOMAIN-CONTAINING PROTEIN"/>
    <property type="match status" value="1"/>
</dbReference>
<feature type="repeat" description="ANK" evidence="3">
    <location>
        <begin position="162"/>
        <end position="194"/>
    </location>
</feature>
<dbReference type="AlphaFoldDB" id="A0A143PH41"/>
<dbReference type="PANTHER" id="PTHR24126">
    <property type="entry name" value="ANKYRIN REPEAT, PH AND SEC7 DOMAIN CONTAINING PROTEIN SECG-RELATED"/>
    <property type="match status" value="1"/>
</dbReference>
<dbReference type="InterPro" id="IPR002110">
    <property type="entry name" value="Ankyrin_rpt"/>
</dbReference>
<sequence>MVLPALIRPIELRPGATRELPDGTRVPSDDVYAMFEAARVGDLERVRALVADVPGLATVEYNYTPPIHFAVREGHAGIVQFLLAHGADPAYRSYPFQESLLQFAEDRGHSDVAAILRDPLSRRFPLAPGTAPLIEAARKGDLEAVRAELARDPDLAHVSNETGDTPLLQAAHKGHLDVVLALLAAGANPDATRADGTRPIHATLMPDWRSRVPEDRKAAIADALLARGVRYTMLVAALRGDITWMRQELARDRSSTFAKAAADTLANDEDTCHQRPLSAAAGRNDMEMVRLLLEHGADPNLPEEGAPRGQALFRAVLHRHEAIVPLLLAHGADPNAMVESGGTPMEHARHDPAMLALLKAHGGVVPDDERNHLERLIEANDLDALEREILANPRLATFDDASWGDGVLAGPAHSGNHALIALLIKLGARVPLMSKWAPYYYFKHEATAAFLLDHGMDPNHMNWHRLTLLHHMAAEGELGKARLLVDHGAAIDAIDEEYQSTPLGLAARRGQRILVEFLLTRGAHPQAAGASWATPLSWARRYGHGDIADVLLAAGATS</sequence>
<feature type="repeat" description="ANK" evidence="3">
    <location>
        <begin position="498"/>
        <end position="530"/>
    </location>
</feature>
<organism evidence="4 5">
    <name type="scientific">Luteitalea pratensis</name>
    <dbReference type="NCBI Taxonomy" id="1855912"/>
    <lineage>
        <taxon>Bacteria</taxon>
        <taxon>Pseudomonadati</taxon>
        <taxon>Acidobacteriota</taxon>
        <taxon>Vicinamibacteria</taxon>
        <taxon>Vicinamibacterales</taxon>
        <taxon>Vicinamibacteraceae</taxon>
        <taxon>Luteitalea</taxon>
    </lineage>
</organism>
<dbReference type="PRINTS" id="PR01415">
    <property type="entry name" value="ANKYRIN"/>
</dbReference>
<evidence type="ECO:0000313" key="5">
    <source>
        <dbReference type="Proteomes" id="UP000076079"/>
    </source>
</evidence>
<gene>
    <name evidence="4" type="ORF">LuPra_01022</name>
</gene>
<dbReference type="Pfam" id="PF00023">
    <property type="entry name" value="Ank"/>
    <property type="match status" value="1"/>
</dbReference>
<evidence type="ECO:0000256" key="2">
    <source>
        <dbReference type="ARBA" id="ARBA00023043"/>
    </source>
</evidence>
<name>A0A143PH41_LUTPR</name>
<protein>
    <submittedName>
        <fullName evidence="4">Ankyrin repeat protein</fullName>
    </submittedName>
</protein>
<dbReference type="InterPro" id="IPR036770">
    <property type="entry name" value="Ankyrin_rpt-contain_sf"/>
</dbReference>